<feature type="transmembrane region" description="Helical" evidence="10">
    <location>
        <begin position="320"/>
        <end position="344"/>
    </location>
</feature>
<feature type="transmembrane region" description="Helical" evidence="10">
    <location>
        <begin position="280"/>
        <end position="299"/>
    </location>
</feature>
<evidence type="ECO:0008006" key="14">
    <source>
        <dbReference type="Google" id="ProtNLM"/>
    </source>
</evidence>
<feature type="transmembrane region" description="Helical" evidence="10">
    <location>
        <begin position="86"/>
        <end position="107"/>
    </location>
</feature>
<dbReference type="AlphaFoldDB" id="A0A6I8M9Q1"/>
<dbReference type="RefSeq" id="WP_155871326.1">
    <property type="nucleotide sequence ID" value="NZ_LR738855.1"/>
</dbReference>
<feature type="chain" id="PRO_5026149537" description="DUF2029 domain-containing protein" evidence="11">
    <location>
        <begin position="24"/>
        <end position="345"/>
    </location>
</feature>
<accession>A0A6I8M9Q1</accession>
<evidence type="ECO:0000256" key="11">
    <source>
        <dbReference type="SAM" id="SignalP"/>
    </source>
</evidence>
<keyword evidence="8 10" id="KW-1133">Transmembrane helix</keyword>
<evidence type="ECO:0000256" key="3">
    <source>
        <dbReference type="ARBA" id="ARBA00022502"/>
    </source>
</evidence>
<feature type="transmembrane region" description="Helical" evidence="10">
    <location>
        <begin position="254"/>
        <end position="274"/>
    </location>
</feature>
<keyword evidence="7" id="KW-0256">Endoplasmic reticulum</keyword>
<dbReference type="InterPro" id="IPR007315">
    <property type="entry name" value="PIG-V/Gpi18"/>
</dbReference>
<protein>
    <recommendedName>
        <fullName evidence="14">DUF2029 domain-containing protein</fullName>
    </recommendedName>
</protein>
<keyword evidence="4" id="KW-0328">Glycosyltransferase</keyword>
<dbReference type="GO" id="GO:0031501">
    <property type="term" value="C:mannosyltransferase complex"/>
    <property type="evidence" value="ECO:0007669"/>
    <property type="project" value="TreeGrafter"/>
</dbReference>
<dbReference type="GO" id="GO:0004376">
    <property type="term" value="F:GPI mannosyltransferase activity"/>
    <property type="evidence" value="ECO:0007669"/>
    <property type="project" value="InterPro"/>
</dbReference>
<dbReference type="GO" id="GO:0000009">
    <property type="term" value="F:alpha-1,6-mannosyltransferase activity"/>
    <property type="evidence" value="ECO:0007669"/>
    <property type="project" value="InterPro"/>
</dbReference>
<dbReference type="EMBL" id="LR738855">
    <property type="protein sequence ID" value="VZH84240.1"/>
    <property type="molecule type" value="Genomic_DNA"/>
</dbReference>
<evidence type="ECO:0000256" key="7">
    <source>
        <dbReference type="ARBA" id="ARBA00022824"/>
    </source>
</evidence>
<evidence type="ECO:0000256" key="2">
    <source>
        <dbReference type="ARBA" id="ARBA00004687"/>
    </source>
</evidence>
<feature type="signal peptide" evidence="11">
    <location>
        <begin position="1"/>
        <end position="23"/>
    </location>
</feature>
<feature type="transmembrane region" description="Helical" evidence="10">
    <location>
        <begin position="164"/>
        <end position="190"/>
    </location>
</feature>
<evidence type="ECO:0000256" key="8">
    <source>
        <dbReference type="ARBA" id="ARBA00022989"/>
    </source>
</evidence>
<evidence type="ECO:0000256" key="10">
    <source>
        <dbReference type="SAM" id="Phobius"/>
    </source>
</evidence>
<feature type="transmembrane region" description="Helical" evidence="10">
    <location>
        <begin position="119"/>
        <end position="152"/>
    </location>
</feature>
<dbReference type="Pfam" id="PF04188">
    <property type="entry name" value="Mannosyl_trans2"/>
    <property type="match status" value="1"/>
</dbReference>
<dbReference type="KEGG" id="crf:FRC0190_00273"/>
<proteinExistence type="predicted"/>
<comment type="pathway">
    <text evidence="2">Glycolipid biosynthesis; glycosylphosphatidylinositol-anchor biosynthesis.</text>
</comment>
<dbReference type="GO" id="GO:0006506">
    <property type="term" value="P:GPI anchor biosynthetic process"/>
    <property type="evidence" value="ECO:0007669"/>
    <property type="project" value="UniProtKB-UniPathway"/>
</dbReference>
<keyword evidence="11" id="KW-0732">Signal</keyword>
<dbReference type="UniPathway" id="UPA00196"/>
<gene>
    <name evidence="12" type="ORF">FRC0190_00273</name>
</gene>
<name>A0A6I8M9Q1_9CORY</name>
<keyword evidence="9 10" id="KW-0472">Membrane</keyword>
<evidence type="ECO:0000256" key="4">
    <source>
        <dbReference type="ARBA" id="ARBA00022676"/>
    </source>
</evidence>
<keyword evidence="6 10" id="KW-0812">Transmembrane</keyword>
<sequence length="345" mass="37011">MNKVLTALALVAATTVLRLGAFAIAGATAGIPNAVTTAALKWDADQYLTIARDGYLANPETSVAFFPGLPITMRVLSAITHLPLEASGLVIVTIATVALALAVMRLAELMGFTTPSGRIVATLVVLFAPMSGTFTMVYTEAPFMALSLWAIVAMMQERWRRTTFLIALAGLVRLTGIDLVATFAIVLLLASKRHLPLAAIAALPTASYLAWASWVTRDAGGYFGIQEKGWGSGFDGGISTINWIIHSLHEPIRLGYVLSSVSMIIAVIALIVAYQRLPLAPWLFSLFIALNVLLSGGIMHSRPRLLLPMVLLALPFIRTWPAVILWSLGGLAISAYMIVVFPWAI</sequence>
<evidence type="ECO:0000256" key="1">
    <source>
        <dbReference type="ARBA" id="ARBA00004477"/>
    </source>
</evidence>
<evidence type="ECO:0000313" key="12">
    <source>
        <dbReference type="EMBL" id="VZH84240.1"/>
    </source>
</evidence>
<keyword evidence="3" id="KW-0337">GPI-anchor biosynthesis</keyword>
<keyword evidence="5" id="KW-0808">Transferase</keyword>
<evidence type="ECO:0000256" key="5">
    <source>
        <dbReference type="ARBA" id="ARBA00022679"/>
    </source>
</evidence>
<organism evidence="12 13">
    <name type="scientific">Corynebacterium rouxii</name>
    <dbReference type="NCBI Taxonomy" id="2719119"/>
    <lineage>
        <taxon>Bacteria</taxon>
        <taxon>Bacillati</taxon>
        <taxon>Actinomycetota</taxon>
        <taxon>Actinomycetes</taxon>
        <taxon>Mycobacteriales</taxon>
        <taxon>Corynebacteriaceae</taxon>
        <taxon>Corynebacterium</taxon>
    </lineage>
</organism>
<evidence type="ECO:0000256" key="9">
    <source>
        <dbReference type="ARBA" id="ARBA00023136"/>
    </source>
</evidence>
<evidence type="ECO:0000313" key="13">
    <source>
        <dbReference type="Proteomes" id="UP000423525"/>
    </source>
</evidence>
<comment type="subcellular location">
    <subcellularLocation>
        <location evidence="1">Endoplasmic reticulum membrane</location>
        <topology evidence="1">Multi-pass membrane protein</topology>
    </subcellularLocation>
</comment>
<evidence type="ECO:0000256" key="6">
    <source>
        <dbReference type="ARBA" id="ARBA00022692"/>
    </source>
</evidence>
<reference evidence="12 13" key="1">
    <citation type="submission" date="2019-11" db="EMBL/GenBank/DDBJ databases">
        <authorList>
            <person name="Brisse S."/>
        </authorList>
    </citation>
    <scope>NUCLEOTIDE SEQUENCE [LARGE SCALE GENOMIC DNA]</scope>
    <source>
        <strain evidence="12">FRC0190</strain>
    </source>
</reference>
<dbReference type="GO" id="GO:0016020">
    <property type="term" value="C:membrane"/>
    <property type="evidence" value="ECO:0007669"/>
    <property type="project" value="GOC"/>
</dbReference>
<dbReference type="PANTHER" id="PTHR12468:SF2">
    <property type="entry name" value="GPI MANNOSYLTRANSFERASE 2"/>
    <property type="match status" value="1"/>
</dbReference>
<dbReference type="Proteomes" id="UP000423525">
    <property type="component" value="Chromosome"/>
</dbReference>
<dbReference type="PANTHER" id="PTHR12468">
    <property type="entry name" value="GPI MANNOSYLTRANSFERASE 2"/>
    <property type="match status" value="1"/>
</dbReference>